<dbReference type="Proteomes" id="UP000241848">
    <property type="component" value="Unassembled WGS sequence"/>
</dbReference>
<evidence type="ECO:0000256" key="5">
    <source>
        <dbReference type="PIRSR" id="PIRSR604385-3"/>
    </source>
</evidence>
<organism evidence="9 10">
    <name type="scientific">Sulfobacillus acidophilus</name>
    <dbReference type="NCBI Taxonomy" id="53633"/>
    <lineage>
        <taxon>Bacteria</taxon>
        <taxon>Bacillati</taxon>
        <taxon>Bacillota</taxon>
        <taxon>Clostridia</taxon>
        <taxon>Eubacteriales</taxon>
        <taxon>Clostridiales Family XVII. Incertae Sedis</taxon>
        <taxon>Sulfobacillus</taxon>
    </lineage>
</organism>
<comment type="subunit">
    <text evidence="2">Homodimer.</text>
</comment>
<dbReference type="NCBIfam" id="TIGR00052">
    <property type="entry name" value="nudix-type nucleoside diphosphatase, YffH/AdpP family"/>
    <property type="match status" value="1"/>
</dbReference>
<reference evidence="9 10" key="1">
    <citation type="journal article" date="2014" name="BMC Genomics">
        <title>Comparison of environmental and isolate Sulfobacillus genomes reveals diverse carbon, sulfur, nitrogen, and hydrogen metabolisms.</title>
        <authorList>
            <person name="Justice N.B."/>
            <person name="Norman A."/>
            <person name="Brown C.T."/>
            <person name="Singh A."/>
            <person name="Thomas B.C."/>
            <person name="Banfield J.F."/>
        </authorList>
    </citation>
    <scope>NUCLEOTIDE SEQUENCE [LARGE SCALE GENOMIC DNA]</scope>
    <source>
        <strain evidence="9">AMDSBA3</strain>
    </source>
</reference>
<protein>
    <submittedName>
        <fullName evidence="9">NUDIX hydrolase</fullName>
    </submittedName>
</protein>
<dbReference type="GO" id="GO:0019693">
    <property type="term" value="P:ribose phosphate metabolic process"/>
    <property type="evidence" value="ECO:0007669"/>
    <property type="project" value="TreeGrafter"/>
</dbReference>
<dbReference type="InterPro" id="IPR020476">
    <property type="entry name" value="Nudix_hydrolase"/>
</dbReference>
<evidence type="ECO:0000256" key="1">
    <source>
        <dbReference type="ARBA" id="ARBA00001946"/>
    </source>
</evidence>
<dbReference type="PRINTS" id="PR00502">
    <property type="entry name" value="NUDIXFAMILY"/>
</dbReference>
<dbReference type="PANTHER" id="PTHR11839">
    <property type="entry name" value="UDP/ADP-SUGAR PYROPHOSPHATASE"/>
    <property type="match status" value="1"/>
</dbReference>
<feature type="binding site" evidence="4">
    <location>
        <position position="78"/>
    </location>
    <ligand>
        <name>Mg(2+)</name>
        <dbReference type="ChEBI" id="CHEBI:18420"/>
        <label>1</label>
    </ligand>
</feature>
<comment type="cofactor">
    <cofactor evidence="1 4">
        <name>Mg(2+)</name>
        <dbReference type="ChEBI" id="CHEBI:18420"/>
    </cofactor>
</comment>
<evidence type="ECO:0000256" key="4">
    <source>
        <dbReference type="PIRSR" id="PIRSR604385-2"/>
    </source>
</evidence>
<evidence type="ECO:0000313" key="10">
    <source>
        <dbReference type="Proteomes" id="UP000241848"/>
    </source>
</evidence>
<feature type="domain" description="Nudix hydrolase" evidence="8">
    <location>
        <begin position="42"/>
        <end position="171"/>
    </location>
</feature>
<comment type="similarity">
    <text evidence="6">Belongs to the Nudix hydrolase family.</text>
</comment>
<dbReference type="PANTHER" id="PTHR11839:SF18">
    <property type="entry name" value="NUDIX HYDROLASE DOMAIN-CONTAINING PROTEIN"/>
    <property type="match status" value="1"/>
</dbReference>
<name>A0A2T2WPK8_9FIRM</name>
<feature type="transmembrane region" description="Helical" evidence="7">
    <location>
        <begin position="157"/>
        <end position="176"/>
    </location>
</feature>
<dbReference type="PROSITE" id="PS00893">
    <property type="entry name" value="NUDIX_BOX"/>
    <property type="match status" value="1"/>
</dbReference>
<evidence type="ECO:0000259" key="8">
    <source>
        <dbReference type="PROSITE" id="PS51462"/>
    </source>
</evidence>
<dbReference type="PROSITE" id="PS51462">
    <property type="entry name" value="NUDIX"/>
    <property type="match status" value="1"/>
</dbReference>
<comment type="caution">
    <text evidence="9">The sequence shown here is derived from an EMBL/GenBank/DDBJ whole genome shotgun (WGS) entry which is preliminary data.</text>
</comment>
<dbReference type="GO" id="GO:0046872">
    <property type="term" value="F:metal ion binding"/>
    <property type="evidence" value="ECO:0007669"/>
    <property type="project" value="UniProtKB-KW"/>
</dbReference>
<dbReference type="Gene3D" id="3.90.79.10">
    <property type="entry name" value="Nucleoside Triphosphate Pyrophosphohydrolase"/>
    <property type="match status" value="1"/>
</dbReference>
<feature type="binding site" evidence="4">
    <location>
        <position position="142"/>
    </location>
    <ligand>
        <name>Mg(2+)</name>
        <dbReference type="ChEBI" id="CHEBI:18420"/>
        <label>1</label>
    </ligand>
</feature>
<dbReference type="InterPro" id="IPR004385">
    <property type="entry name" value="NDP_pyrophosphatase"/>
</dbReference>
<dbReference type="InterPro" id="IPR000086">
    <property type="entry name" value="NUDIX_hydrolase_dom"/>
</dbReference>
<dbReference type="SUPFAM" id="SSF55811">
    <property type="entry name" value="Nudix"/>
    <property type="match status" value="1"/>
</dbReference>
<keyword evidence="7" id="KW-0472">Membrane</keyword>
<dbReference type="GO" id="GO:0005829">
    <property type="term" value="C:cytosol"/>
    <property type="evidence" value="ECO:0007669"/>
    <property type="project" value="TreeGrafter"/>
</dbReference>
<evidence type="ECO:0000256" key="3">
    <source>
        <dbReference type="ARBA" id="ARBA00022801"/>
    </source>
</evidence>
<evidence type="ECO:0000256" key="6">
    <source>
        <dbReference type="RuleBase" id="RU003476"/>
    </source>
</evidence>
<proteinExistence type="inferred from homology"/>
<sequence length="180" mass="19674">MSNDPAREVADGSSQLAFVGRVLTVRVDPVRAKAGPTTREVVVRPPAVAVVAETAQHRVVIVRQFRWAVQEVLVELPAGIVEAGEDLEVAARRELAEETGYVAARMSPLFSYYASPGYSTECVHLWHATDLTAGRPHGDPDEDIVVEQWTRDQALQLLASGGITNGILLVGLLWWVNQPR</sequence>
<keyword evidence="3 6" id="KW-0378">Hydrolase</keyword>
<dbReference type="InterPro" id="IPR015797">
    <property type="entry name" value="NUDIX_hydrolase-like_dom_sf"/>
</dbReference>
<feature type="short sequence motif" description="Nudix box" evidence="5">
    <location>
        <begin position="79"/>
        <end position="101"/>
    </location>
</feature>
<dbReference type="CDD" id="cd03424">
    <property type="entry name" value="NUDIX_ADPRase_Nudt5_UGPPase_Nudt14"/>
    <property type="match status" value="1"/>
</dbReference>
<evidence type="ECO:0000313" key="9">
    <source>
        <dbReference type="EMBL" id="PSR24166.1"/>
    </source>
</evidence>
<dbReference type="GO" id="GO:0006753">
    <property type="term" value="P:nucleoside phosphate metabolic process"/>
    <property type="evidence" value="ECO:0007669"/>
    <property type="project" value="TreeGrafter"/>
</dbReference>
<keyword evidence="7" id="KW-0812">Transmembrane</keyword>
<keyword evidence="4" id="KW-0479">Metal-binding</keyword>
<gene>
    <name evidence="9" type="ORF">C7B45_00735</name>
</gene>
<dbReference type="GO" id="GO:0016462">
    <property type="term" value="F:pyrophosphatase activity"/>
    <property type="evidence" value="ECO:0007669"/>
    <property type="project" value="UniProtKB-ARBA"/>
</dbReference>
<keyword evidence="4" id="KW-0460">Magnesium</keyword>
<dbReference type="EMBL" id="PXYV01000001">
    <property type="protein sequence ID" value="PSR24166.1"/>
    <property type="molecule type" value="Genomic_DNA"/>
</dbReference>
<dbReference type="Pfam" id="PF00293">
    <property type="entry name" value="NUDIX"/>
    <property type="match status" value="1"/>
</dbReference>
<feature type="binding site" evidence="4">
    <location>
        <position position="94"/>
    </location>
    <ligand>
        <name>Mg(2+)</name>
        <dbReference type="ChEBI" id="CHEBI:18420"/>
        <label>1</label>
    </ligand>
</feature>
<dbReference type="InterPro" id="IPR020084">
    <property type="entry name" value="NUDIX_hydrolase_CS"/>
</dbReference>
<dbReference type="AlphaFoldDB" id="A0A2T2WPK8"/>
<accession>A0A2T2WPK8</accession>
<evidence type="ECO:0000256" key="2">
    <source>
        <dbReference type="ARBA" id="ARBA00011738"/>
    </source>
</evidence>
<evidence type="ECO:0000256" key="7">
    <source>
        <dbReference type="SAM" id="Phobius"/>
    </source>
</evidence>
<feature type="binding site" evidence="4">
    <location>
        <position position="98"/>
    </location>
    <ligand>
        <name>Mg(2+)</name>
        <dbReference type="ChEBI" id="CHEBI:18420"/>
        <label>1</label>
    </ligand>
</feature>
<keyword evidence="7" id="KW-1133">Transmembrane helix</keyword>